<evidence type="ECO:0000313" key="1">
    <source>
        <dbReference type="EMBL" id="CDC05056.1"/>
    </source>
</evidence>
<name>R6NFU0_9FIRM</name>
<protein>
    <submittedName>
        <fullName evidence="1">Uncharacterized protein</fullName>
    </submittedName>
</protein>
<dbReference type="EMBL" id="CBEP010000091">
    <property type="protein sequence ID" value="CDC05056.1"/>
    <property type="molecule type" value="Genomic_DNA"/>
</dbReference>
<sequence length="48" mass="5575">MNASCIDENAKFKLCSYRVYTEEHPPVMRESGTITTQQFYPCLGEAWE</sequence>
<dbReference type="Proteomes" id="UP000018168">
    <property type="component" value="Unassembled WGS sequence"/>
</dbReference>
<gene>
    <name evidence="1" type="ORF">BN578_00588</name>
</gene>
<comment type="caution">
    <text evidence="1">The sequence shown here is derived from an EMBL/GenBank/DDBJ whole genome shotgun (WGS) entry which is preliminary data.</text>
</comment>
<accession>R6NFU0</accession>
<organism evidence="1 2">
    <name type="scientific">[Clostridium] leptum CAG:27</name>
    <dbReference type="NCBI Taxonomy" id="1263068"/>
    <lineage>
        <taxon>Bacteria</taxon>
        <taxon>Bacillati</taxon>
        <taxon>Bacillota</taxon>
        <taxon>Clostridia</taxon>
        <taxon>Eubacteriales</taxon>
        <taxon>Oscillospiraceae</taxon>
        <taxon>Oscillospiraceae incertae sedis</taxon>
    </lineage>
</organism>
<reference evidence="1" key="1">
    <citation type="submission" date="2012-11" db="EMBL/GenBank/DDBJ databases">
        <title>Dependencies among metagenomic species, viruses, plasmids and units of genetic variation.</title>
        <authorList>
            <person name="Nielsen H.B."/>
            <person name="Almeida M."/>
            <person name="Juncker A.S."/>
            <person name="Rasmussen S."/>
            <person name="Li J."/>
            <person name="Sunagawa S."/>
            <person name="Plichta D."/>
            <person name="Gautier L."/>
            <person name="Le Chatelier E."/>
            <person name="Peletier E."/>
            <person name="Bonde I."/>
            <person name="Nielsen T."/>
            <person name="Manichanh C."/>
            <person name="Arumugam M."/>
            <person name="Batto J."/>
            <person name="Santos M.B.Q.D."/>
            <person name="Blom N."/>
            <person name="Borruel N."/>
            <person name="Burgdorf K.S."/>
            <person name="Boumezbeur F."/>
            <person name="Casellas F."/>
            <person name="Dore J."/>
            <person name="Guarner F."/>
            <person name="Hansen T."/>
            <person name="Hildebrand F."/>
            <person name="Kaas R.S."/>
            <person name="Kennedy S."/>
            <person name="Kristiansen K."/>
            <person name="Kultima J.R."/>
            <person name="Leonard P."/>
            <person name="Levenez F."/>
            <person name="Lund O."/>
            <person name="Moumen B."/>
            <person name="Le Paslier D."/>
            <person name="Pons N."/>
            <person name="Pedersen O."/>
            <person name="Prifti E."/>
            <person name="Qin J."/>
            <person name="Raes J."/>
            <person name="Tap J."/>
            <person name="Tims S."/>
            <person name="Ussery D.W."/>
            <person name="Yamada T."/>
            <person name="MetaHit consortium"/>
            <person name="Renault P."/>
            <person name="Sicheritz-Ponten T."/>
            <person name="Bork P."/>
            <person name="Wang J."/>
            <person name="Brunak S."/>
            <person name="Ehrlich S.D."/>
        </authorList>
    </citation>
    <scope>NUCLEOTIDE SEQUENCE [LARGE SCALE GENOMIC DNA]</scope>
</reference>
<dbReference type="AlphaFoldDB" id="R6NFU0"/>
<evidence type="ECO:0000313" key="2">
    <source>
        <dbReference type="Proteomes" id="UP000018168"/>
    </source>
</evidence>
<proteinExistence type="predicted"/>